<keyword evidence="2" id="KW-1185">Reference proteome</keyword>
<dbReference type="AlphaFoldDB" id="A0A5D4XLC9"/>
<dbReference type="PANTHER" id="PTHR36234">
    <property type="entry name" value="LYSYL ENDOPEPTIDASE"/>
    <property type="match status" value="1"/>
</dbReference>
<protein>
    <submittedName>
        <fullName evidence="1">Serine protease</fullName>
    </submittedName>
</protein>
<dbReference type="InterPro" id="IPR009003">
    <property type="entry name" value="Peptidase_S1_PA"/>
</dbReference>
<reference evidence="1 2" key="1">
    <citation type="submission" date="2019-08" db="EMBL/GenBank/DDBJ databases">
        <title>Luteimonas viscosus sp. nov., isolated from soil of a sunflower field.</title>
        <authorList>
            <person name="Jianli Z."/>
            <person name="Ying Z."/>
        </authorList>
    </citation>
    <scope>NUCLEOTIDE SEQUENCE [LARGE SCALE GENOMIC DNA]</scope>
    <source>
        <strain evidence="1 2">XBU10</strain>
    </source>
</reference>
<keyword evidence="1" id="KW-0378">Hydrolase</keyword>
<dbReference type="RefSeq" id="WP_149102038.1">
    <property type="nucleotide sequence ID" value="NZ_VTFT01000001.1"/>
</dbReference>
<dbReference type="InterPro" id="IPR043504">
    <property type="entry name" value="Peptidase_S1_PA_chymotrypsin"/>
</dbReference>
<accession>A0A5D4XLC9</accession>
<dbReference type="Gene3D" id="2.40.10.10">
    <property type="entry name" value="Trypsin-like serine proteases"/>
    <property type="match status" value="2"/>
</dbReference>
<evidence type="ECO:0000313" key="1">
    <source>
        <dbReference type="EMBL" id="TYT25487.1"/>
    </source>
</evidence>
<dbReference type="Proteomes" id="UP000324973">
    <property type="component" value="Unassembled WGS sequence"/>
</dbReference>
<proteinExistence type="predicted"/>
<name>A0A5D4XLC9_9GAMM</name>
<keyword evidence="1" id="KW-0645">Protease</keyword>
<organism evidence="1 2">
    <name type="scientific">Luteimonas viscosa</name>
    <dbReference type="NCBI Taxonomy" id="1132694"/>
    <lineage>
        <taxon>Bacteria</taxon>
        <taxon>Pseudomonadati</taxon>
        <taxon>Pseudomonadota</taxon>
        <taxon>Gammaproteobacteria</taxon>
        <taxon>Lysobacterales</taxon>
        <taxon>Lysobacteraceae</taxon>
        <taxon>Luteimonas</taxon>
    </lineage>
</organism>
<dbReference type="EMBL" id="VTFT01000001">
    <property type="protein sequence ID" value="TYT25487.1"/>
    <property type="molecule type" value="Genomic_DNA"/>
</dbReference>
<dbReference type="OrthoDB" id="5619888at2"/>
<dbReference type="PANTHER" id="PTHR36234:SF5">
    <property type="entry name" value="LYSYL ENDOPEPTIDASE"/>
    <property type="match status" value="1"/>
</dbReference>
<comment type="caution">
    <text evidence="1">The sequence shown here is derived from an EMBL/GenBank/DDBJ whole genome shotgun (WGS) entry which is preliminary data.</text>
</comment>
<dbReference type="GO" id="GO:0006508">
    <property type="term" value="P:proteolysis"/>
    <property type="evidence" value="ECO:0007669"/>
    <property type="project" value="UniProtKB-KW"/>
</dbReference>
<dbReference type="SUPFAM" id="SSF50494">
    <property type="entry name" value="Trypsin-like serine proteases"/>
    <property type="match status" value="1"/>
</dbReference>
<sequence>MARTAVAWRAAGPAESAVTRLSYGEMSAQRILKLHQYNAGRRGKPLRIGIAREASAETATRGLPPPRWTVQPDGSAVARLEFFSPLAYGVRAGLAVEALDPRAELRFSGSARPGKVVAAMDGRQVRRLTGDDGLFWTPATEGERQVVEIWLPVGVSPSAIRLDAPRLSHLMTNAVDGFKILKDIGASGSCNIDTVCRVGQLGQVFVDAKAAVARMTFVKQGSSYYCTGTLLNDTDPGTQVPYFHTANHCIGSQAVASTLNTYWNFESTTCNVDVAADPVQLSGGADHLHSSAETDGALLRLRDAAPAGTAFAGWDAGALTASASVTAIHHPGGDLKKVSFGQHLPADSDGQHHAAGWLEGTTERGSSGSGLFTLAADGYYLRGGLYGGDASCANTGSLSDPENIDWYSRFDVDFPNIQQYLAPVSTTARRRNGSHPLAPP</sequence>
<evidence type="ECO:0000313" key="2">
    <source>
        <dbReference type="Proteomes" id="UP000324973"/>
    </source>
</evidence>
<dbReference type="GO" id="GO:0008233">
    <property type="term" value="F:peptidase activity"/>
    <property type="evidence" value="ECO:0007669"/>
    <property type="project" value="UniProtKB-KW"/>
</dbReference>
<gene>
    <name evidence="1" type="ORF">FZO89_03975</name>
</gene>